<evidence type="ECO:0008006" key="4">
    <source>
        <dbReference type="Google" id="ProtNLM"/>
    </source>
</evidence>
<feature type="compositionally biased region" description="Polar residues" evidence="1">
    <location>
        <begin position="254"/>
        <end position="264"/>
    </location>
</feature>
<dbReference type="EMBL" id="JAGPNK010000013">
    <property type="protein sequence ID" value="KAH7309493.1"/>
    <property type="molecule type" value="Genomic_DNA"/>
</dbReference>
<feature type="compositionally biased region" description="Polar residues" evidence="1">
    <location>
        <begin position="274"/>
        <end position="286"/>
    </location>
</feature>
<name>A0A8K0WLP3_9HYPO</name>
<feature type="region of interest" description="Disordered" evidence="1">
    <location>
        <begin position="617"/>
        <end position="795"/>
    </location>
</feature>
<feature type="compositionally biased region" description="Low complexity" evidence="1">
    <location>
        <begin position="1159"/>
        <end position="1175"/>
    </location>
</feature>
<dbReference type="SUPFAM" id="SSF53335">
    <property type="entry name" value="S-adenosyl-L-methionine-dependent methyltransferases"/>
    <property type="match status" value="1"/>
</dbReference>
<feature type="compositionally biased region" description="Basic and acidic residues" evidence="1">
    <location>
        <begin position="539"/>
        <end position="555"/>
    </location>
</feature>
<dbReference type="Gene3D" id="3.40.50.150">
    <property type="entry name" value="Vaccinia Virus protein VP39"/>
    <property type="match status" value="1"/>
</dbReference>
<feature type="compositionally biased region" description="Polar residues" evidence="1">
    <location>
        <begin position="969"/>
        <end position="981"/>
    </location>
</feature>
<feature type="compositionally biased region" description="Low complexity" evidence="1">
    <location>
        <begin position="148"/>
        <end position="161"/>
    </location>
</feature>
<gene>
    <name evidence="2" type="ORF">B0I35DRAFT_82469</name>
</gene>
<feature type="compositionally biased region" description="Basic residues" evidence="1">
    <location>
        <begin position="755"/>
        <end position="767"/>
    </location>
</feature>
<feature type="compositionally biased region" description="Polar residues" evidence="1">
    <location>
        <begin position="579"/>
        <end position="600"/>
    </location>
</feature>
<protein>
    <recommendedName>
        <fullName evidence="4">Methyltransferase type 11 domain-containing protein</fullName>
    </recommendedName>
</protein>
<dbReference type="Proteomes" id="UP000813444">
    <property type="component" value="Unassembled WGS sequence"/>
</dbReference>
<dbReference type="OrthoDB" id="5382952at2759"/>
<evidence type="ECO:0000256" key="1">
    <source>
        <dbReference type="SAM" id="MobiDB-lite"/>
    </source>
</evidence>
<proteinExistence type="predicted"/>
<reference evidence="2" key="1">
    <citation type="journal article" date="2021" name="Nat. Commun.">
        <title>Genetic determinants of endophytism in the Arabidopsis root mycobiome.</title>
        <authorList>
            <person name="Mesny F."/>
            <person name="Miyauchi S."/>
            <person name="Thiergart T."/>
            <person name="Pickel B."/>
            <person name="Atanasova L."/>
            <person name="Karlsson M."/>
            <person name="Huettel B."/>
            <person name="Barry K.W."/>
            <person name="Haridas S."/>
            <person name="Chen C."/>
            <person name="Bauer D."/>
            <person name="Andreopoulos W."/>
            <person name="Pangilinan J."/>
            <person name="LaButti K."/>
            <person name="Riley R."/>
            <person name="Lipzen A."/>
            <person name="Clum A."/>
            <person name="Drula E."/>
            <person name="Henrissat B."/>
            <person name="Kohler A."/>
            <person name="Grigoriev I.V."/>
            <person name="Martin F.M."/>
            <person name="Hacquard S."/>
        </authorList>
    </citation>
    <scope>NUCLEOTIDE SEQUENCE</scope>
    <source>
        <strain evidence="2">MPI-CAGE-CH-0235</strain>
    </source>
</reference>
<feature type="compositionally biased region" description="Polar residues" evidence="1">
    <location>
        <begin position="46"/>
        <end position="59"/>
    </location>
</feature>
<feature type="compositionally biased region" description="Polar residues" evidence="1">
    <location>
        <begin position="471"/>
        <end position="500"/>
    </location>
</feature>
<feature type="compositionally biased region" description="Low complexity" evidence="1">
    <location>
        <begin position="91"/>
        <end position="117"/>
    </location>
</feature>
<feature type="compositionally biased region" description="Basic and acidic residues" evidence="1">
    <location>
        <begin position="780"/>
        <end position="789"/>
    </location>
</feature>
<feature type="region of interest" description="Disordered" evidence="1">
    <location>
        <begin position="881"/>
        <end position="1042"/>
    </location>
</feature>
<feature type="region of interest" description="Disordered" evidence="1">
    <location>
        <begin position="254"/>
        <end position="602"/>
    </location>
</feature>
<feature type="compositionally biased region" description="Low complexity" evidence="1">
    <location>
        <begin position="399"/>
        <end position="409"/>
    </location>
</feature>
<keyword evidence="3" id="KW-1185">Reference proteome</keyword>
<feature type="compositionally biased region" description="Low complexity" evidence="1">
    <location>
        <begin position="338"/>
        <end position="347"/>
    </location>
</feature>
<feature type="region of interest" description="Disordered" evidence="1">
    <location>
        <begin position="1082"/>
        <end position="1105"/>
    </location>
</feature>
<evidence type="ECO:0000313" key="3">
    <source>
        <dbReference type="Proteomes" id="UP000813444"/>
    </source>
</evidence>
<feature type="compositionally biased region" description="Polar residues" evidence="1">
    <location>
        <begin position="623"/>
        <end position="637"/>
    </location>
</feature>
<accession>A0A8K0WLP3</accession>
<feature type="compositionally biased region" description="Basic and acidic residues" evidence="1">
    <location>
        <begin position="15"/>
        <end position="27"/>
    </location>
</feature>
<sequence>MSSPRTGFGYGLPMRPDEGLRPKKARDPTSPSFVPAPRPGSRKPRSTSNSSETRPQATSKLRPPSRVLQNSPASPPPNQPLPQLKHRPARSAGSSTTTGSKSSFSHSQAGSASSSSSRSHETSLLPAHNVLRRKSPSVSHESKAPRQSSTRTDSSSSIPRSAGHIEPALGIQFDRVLTASPAEIQVAEVVEMQKPQLQTPYIYPELDRYRDYQVPVYVSDGRSIDVPFRLATHDLPPPTPVSVLYSGASSQMSAVSGSPSTRFSGSPGPGPYSRDTTPTSISSQSPGLIAPSRFTARGRQNSPAQTRPPVTKRRGGSFSNEFDASPLDPQGLAAVRESLTSSSSNSTVRDATNNKKHAKKLTPPAPSPPPRKSSQRSADTELSPRQIRPQLPYSSTARSPSPSKISGSSRLQQPSPSPVGSAPQRPSRDGAPDLHSQLSGFVPIVHSNLSTTSLPGERRGSEPVERPRPLGQSNLPPKNASTSHLPISRDTASPSKNLKINTDLHPRGSLEKPTVTRTPSPNVSATSTGRFPFFRRRKTAPEDVTAEKKEKDRVVRKGPAAGTGHEGYGRVGAIRRRSGSISQLTRGAPNASSQENQSPSDPFLAERLNPVVIAGGEIVDNRNPGSELSRTESNQSIPYGRPSIGSRMGSETSMSSMPGARTMQWQTSNPRASYAKPAARRPSDSSDSEGVTMKSTLAFRRSVQRSRSSPDDPLRLPRPIDTSGATSSPMTSFDTSVMSDDSIAEHRYVPNPHPQPKKLTKRTRSPRRWNLFGRSQNSADSKKKNEKAKPVAPAPPVEQKRVAFYAMVDSSDPEDGEILDIQEVLRNADVYMPSTMDRTPVLDSGEFQVPDLAPLATDLVPEPLSPLRPNRSLDIEGKTLAVPGTQSDADDSASGRPSRLAQVGRIPKVISNRPVPGSPMSFSRPFRASVQLPNNGQVPNVLPSPQEPEPAAQDKKAGKSPSPVVNHVSEGSTAESGTMNDSFLKPSLELAPPDPEFLSFSPRKNSASTGGTSSSPCSSATDMFAGSTAIIPRPNDPPAEDEIWDEYDDLLDGNTKVRVSTSSSHGVPFHLETYQSRLVKEKPMESPTIIPDSRKMSTHSRATQSTYYSADMTERIRAAFQPHPSPTASTSGHDEKPLQTRRSQSLDIDRKTVEEPKRTSGSSVKTSTSSCSSCSSEDDSPLAQVNLRVGSMTVSKWLTFGHVLFSEVRNDLIPVEGSLKRHSILVIDGLGNDDWSFYAAETYPAATFFNLSPRAPLPDDLQTSASSFPLSPPNHHQIQYVSHLEKFPFAPQSFTCVVYRFPVAAPESYYRNILTEARRVLKAGGYLELSILDVDLNNMGNRGRRTIRRLKERIHEETPDTSLASTADLIIRLLGKVGFSNIKAARVGVPVATAVNGKENAKVTEAKKRDQRSLADMMNENGPVADENITKMVSRVGRWWYTRCYESAAGSSQRSIWNDKALLRECEELGTSLKLMVCCARAPERITSV</sequence>
<feature type="region of interest" description="Disordered" evidence="1">
    <location>
        <begin position="1"/>
        <end position="166"/>
    </location>
</feature>
<feature type="compositionally biased region" description="Basic and acidic residues" evidence="1">
    <location>
        <begin position="1147"/>
        <end position="1158"/>
    </location>
</feature>
<evidence type="ECO:0000313" key="2">
    <source>
        <dbReference type="EMBL" id="KAH7309493.1"/>
    </source>
</evidence>
<feature type="compositionally biased region" description="Low complexity" evidence="1">
    <location>
        <begin position="1006"/>
        <end position="1021"/>
    </location>
</feature>
<feature type="region of interest" description="Disordered" evidence="1">
    <location>
        <begin position="1121"/>
        <end position="1180"/>
    </location>
</feature>
<organism evidence="2 3">
    <name type="scientific">Stachybotrys elegans</name>
    <dbReference type="NCBI Taxonomy" id="80388"/>
    <lineage>
        <taxon>Eukaryota</taxon>
        <taxon>Fungi</taxon>
        <taxon>Dikarya</taxon>
        <taxon>Ascomycota</taxon>
        <taxon>Pezizomycotina</taxon>
        <taxon>Sordariomycetes</taxon>
        <taxon>Hypocreomycetidae</taxon>
        <taxon>Hypocreales</taxon>
        <taxon>Stachybotryaceae</taxon>
        <taxon>Stachybotrys</taxon>
    </lineage>
</organism>
<feature type="compositionally biased region" description="Basic and acidic residues" evidence="1">
    <location>
        <begin position="456"/>
        <end position="468"/>
    </location>
</feature>
<feature type="compositionally biased region" description="Polar residues" evidence="1">
    <location>
        <begin position="515"/>
        <end position="529"/>
    </location>
</feature>
<feature type="compositionally biased region" description="Polar residues" evidence="1">
    <location>
        <begin position="723"/>
        <end position="739"/>
    </location>
</feature>
<dbReference type="InterPro" id="IPR029063">
    <property type="entry name" value="SAM-dependent_MTases_sf"/>
</dbReference>
<comment type="caution">
    <text evidence="2">The sequence shown here is derived from an EMBL/GenBank/DDBJ whole genome shotgun (WGS) entry which is preliminary data.</text>
</comment>